<organism evidence="7 8">
    <name type="scientific">Rhodococcus zopfii</name>
    <dbReference type="NCBI Taxonomy" id="43772"/>
    <lineage>
        <taxon>Bacteria</taxon>
        <taxon>Bacillati</taxon>
        <taxon>Actinomycetota</taxon>
        <taxon>Actinomycetes</taxon>
        <taxon>Mycobacteriales</taxon>
        <taxon>Nocardiaceae</taxon>
        <taxon>Rhodococcus</taxon>
    </lineage>
</organism>
<evidence type="ECO:0000313" key="8">
    <source>
        <dbReference type="Proteomes" id="UP001275440"/>
    </source>
</evidence>
<dbReference type="PANTHER" id="PTHR30055">
    <property type="entry name" value="HTH-TYPE TRANSCRIPTIONAL REGULATOR RUTR"/>
    <property type="match status" value="1"/>
</dbReference>
<dbReference type="PRINTS" id="PR00455">
    <property type="entry name" value="HTHTETR"/>
</dbReference>
<evidence type="ECO:0000256" key="3">
    <source>
        <dbReference type="ARBA" id="ARBA00023125"/>
    </source>
</evidence>
<evidence type="ECO:0000256" key="4">
    <source>
        <dbReference type="ARBA" id="ARBA00023163"/>
    </source>
</evidence>
<sequence length="222" mass="25037">MTTRHDALTVDEAVRAVRTHSRRKQVLEAAVRLMEQTGFHQMSMQALADEAGVSVGLIYKYFGGKEDVLLATVTAILDAFRDQLEPAMDAAGEDPVERLAAGMRRYLEVVDDNLDAVVLTYRESRTLDKTGRERIKELEVATSAPLRATLETGIASGEFSPVDVDLIVFDFMLLAHGWALKHWHFGPLYTLDEYTARQIRFVLNSIIPADRREKYPDLLRQS</sequence>
<dbReference type="Gene3D" id="1.10.10.60">
    <property type="entry name" value="Homeodomain-like"/>
    <property type="match status" value="1"/>
</dbReference>
<dbReference type="PROSITE" id="PS01081">
    <property type="entry name" value="HTH_TETR_1"/>
    <property type="match status" value="1"/>
</dbReference>
<dbReference type="RefSeq" id="WP_138997530.1">
    <property type="nucleotide sequence ID" value="NZ_JBHWXO010000004.1"/>
</dbReference>
<dbReference type="CDD" id="cd00093">
    <property type="entry name" value="HTH_XRE"/>
    <property type="match status" value="1"/>
</dbReference>
<protein>
    <submittedName>
        <fullName evidence="7">TetR/AcrR family transcriptional regulator</fullName>
    </submittedName>
</protein>
<dbReference type="Gene3D" id="1.10.357.10">
    <property type="entry name" value="Tetracycline Repressor, domain 2"/>
    <property type="match status" value="1"/>
</dbReference>
<feature type="DNA-binding region" description="H-T-H motif" evidence="5">
    <location>
        <begin position="43"/>
        <end position="62"/>
    </location>
</feature>
<dbReference type="SUPFAM" id="SSF46689">
    <property type="entry name" value="Homeodomain-like"/>
    <property type="match status" value="1"/>
</dbReference>
<keyword evidence="4" id="KW-0804">Transcription</keyword>
<keyword evidence="2" id="KW-0805">Transcription regulation</keyword>
<dbReference type="PANTHER" id="PTHR30055:SF175">
    <property type="entry name" value="HTH-TYPE TRANSCRIPTIONAL REPRESSOR KSTR2"/>
    <property type="match status" value="1"/>
</dbReference>
<dbReference type="InterPro" id="IPR001647">
    <property type="entry name" value="HTH_TetR"/>
</dbReference>
<keyword evidence="3 5" id="KW-0238">DNA-binding</keyword>
<evidence type="ECO:0000259" key="6">
    <source>
        <dbReference type="PROSITE" id="PS50977"/>
    </source>
</evidence>
<dbReference type="PROSITE" id="PS50977">
    <property type="entry name" value="HTH_TETR_2"/>
    <property type="match status" value="1"/>
</dbReference>
<evidence type="ECO:0000256" key="1">
    <source>
        <dbReference type="ARBA" id="ARBA00022491"/>
    </source>
</evidence>
<dbReference type="EMBL" id="WBMO01000001">
    <property type="protein sequence ID" value="MDV2474908.1"/>
    <property type="molecule type" value="Genomic_DNA"/>
</dbReference>
<dbReference type="InterPro" id="IPR036271">
    <property type="entry name" value="Tet_transcr_reg_TetR-rel_C_sf"/>
</dbReference>
<dbReference type="Pfam" id="PF17932">
    <property type="entry name" value="TetR_C_24"/>
    <property type="match status" value="1"/>
</dbReference>
<gene>
    <name evidence="7" type="ORF">F8M49_04755</name>
</gene>
<accession>A0ABU3WN85</accession>
<dbReference type="InterPro" id="IPR050109">
    <property type="entry name" value="HTH-type_TetR-like_transc_reg"/>
</dbReference>
<dbReference type="InterPro" id="IPR041490">
    <property type="entry name" value="KstR2_TetR_C"/>
</dbReference>
<proteinExistence type="predicted"/>
<dbReference type="Pfam" id="PF00440">
    <property type="entry name" value="TetR_N"/>
    <property type="match status" value="1"/>
</dbReference>
<evidence type="ECO:0000256" key="2">
    <source>
        <dbReference type="ARBA" id="ARBA00023015"/>
    </source>
</evidence>
<reference evidence="7 8" key="1">
    <citation type="submission" date="2019-10" db="EMBL/GenBank/DDBJ databases">
        <title>Draft Genome Assembly of Rhodococcus zopfii DSM44189.</title>
        <authorList>
            <person name="Sutton J.M."/>
            <person name="Akob D.M."/>
            <person name="Bushman T.J."/>
        </authorList>
    </citation>
    <scope>NUCLEOTIDE SEQUENCE [LARGE SCALE GENOMIC DNA]</scope>
    <source>
        <strain evidence="7 8">DSM 44189</strain>
    </source>
</reference>
<dbReference type="Proteomes" id="UP001275440">
    <property type="component" value="Unassembled WGS sequence"/>
</dbReference>
<dbReference type="SUPFAM" id="SSF48498">
    <property type="entry name" value="Tetracyclin repressor-like, C-terminal domain"/>
    <property type="match status" value="1"/>
</dbReference>
<keyword evidence="1" id="KW-0678">Repressor</keyword>
<dbReference type="InterPro" id="IPR009057">
    <property type="entry name" value="Homeodomain-like_sf"/>
</dbReference>
<dbReference type="InterPro" id="IPR001387">
    <property type="entry name" value="Cro/C1-type_HTH"/>
</dbReference>
<dbReference type="InterPro" id="IPR023772">
    <property type="entry name" value="DNA-bd_HTH_TetR-type_CS"/>
</dbReference>
<feature type="domain" description="HTH tetR-type" evidence="6">
    <location>
        <begin position="20"/>
        <end position="80"/>
    </location>
</feature>
<name>A0ABU3WN85_9NOCA</name>
<keyword evidence="8" id="KW-1185">Reference proteome</keyword>
<evidence type="ECO:0000256" key="5">
    <source>
        <dbReference type="PROSITE-ProRule" id="PRU00335"/>
    </source>
</evidence>
<comment type="caution">
    <text evidence="7">The sequence shown here is derived from an EMBL/GenBank/DDBJ whole genome shotgun (WGS) entry which is preliminary data.</text>
</comment>
<evidence type="ECO:0000313" key="7">
    <source>
        <dbReference type="EMBL" id="MDV2474908.1"/>
    </source>
</evidence>